<evidence type="ECO:0000313" key="4">
    <source>
        <dbReference type="EMBL" id="KPP63831.1"/>
    </source>
</evidence>
<evidence type="ECO:0000259" key="2">
    <source>
        <dbReference type="Pfam" id="PF23415"/>
    </source>
</evidence>
<accession>A0A0P7UPP2</accession>
<feature type="region of interest" description="Disordered" evidence="1">
    <location>
        <begin position="896"/>
        <end position="1024"/>
    </location>
</feature>
<feature type="compositionally biased region" description="Polar residues" evidence="1">
    <location>
        <begin position="1215"/>
        <end position="1228"/>
    </location>
</feature>
<feature type="compositionally biased region" description="Low complexity" evidence="1">
    <location>
        <begin position="973"/>
        <end position="989"/>
    </location>
</feature>
<evidence type="ECO:0000313" key="5">
    <source>
        <dbReference type="Proteomes" id="UP000034805"/>
    </source>
</evidence>
<feature type="region of interest" description="Disordered" evidence="1">
    <location>
        <begin position="1304"/>
        <end position="1323"/>
    </location>
</feature>
<dbReference type="GO" id="GO:0031114">
    <property type="term" value="P:regulation of microtubule depolymerization"/>
    <property type="evidence" value="ECO:0007669"/>
    <property type="project" value="TreeGrafter"/>
</dbReference>
<dbReference type="GO" id="GO:0005829">
    <property type="term" value="C:cytosol"/>
    <property type="evidence" value="ECO:0007669"/>
    <property type="project" value="TreeGrafter"/>
</dbReference>
<gene>
    <name evidence="4" type="ORF">Z043_117877</name>
</gene>
<dbReference type="PANTHER" id="PTHR13843">
    <property type="entry name" value="MICROTUBULE-ASSOCIATED PROTEIN"/>
    <property type="match status" value="1"/>
</dbReference>
<dbReference type="InterPro" id="IPR056617">
    <property type="entry name" value="MAP1B/S_N"/>
</dbReference>
<dbReference type="GO" id="GO:0007409">
    <property type="term" value="P:axonogenesis"/>
    <property type="evidence" value="ECO:0007669"/>
    <property type="project" value="TreeGrafter"/>
</dbReference>
<feature type="region of interest" description="Disordered" evidence="1">
    <location>
        <begin position="544"/>
        <end position="775"/>
    </location>
</feature>
<protein>
    <submittedName>
        <fullName evidence="4">Microtubule-associated protein 1S-like</fullName>
    </submittedName>
</protein>
<dbReference type="GO" id="GO:0045202">
    <property type="term" value="C:synapse"/>
    <property type="evidence" value="ECO:0007669"/>
    <property type="project" value="TreeGrafter"/>
</dbReference>
<dbReference type="GO" id="GO:0005875">
    <property type="term" value="C:microtubule associated complex"/>
    <property type="evidence" value="ECO:0007669"/>
    <property type="project" value="TreeGrafter"/>
</dbReference>
<dbReference type="EMBL" id="JARO02007540">
    <property type="protein sequence ID" value="KPP63831.1"/>
    <property type="molecule type" value="Genomic_DNA"/>
</dbReference>
<dbReference type="GO" id="GO:0005874">
    <property type="term" value="C:microtubule"/>
    <property type="evidence" value="ECO:0007669"/>
    <property type="project" value="InterPro"/>
</dbReference>
<dbReference type="GO" id="GO:0016358">
    <property type="term" value="P:dendrite development"/>
    <property type="evidence" value="ECO:0007669"/>
    <property type="project" value="TreeGrafter"/>
</dbReference>
<name>A0A0P7UPP2_SCLFO</name>
<feature type="compositionally biased region" description="Polar residues" evidence="1">
    <location>
        <begin position="1257"/>
        <end position="1266"/>
    </location>
</feature>
<feature type="compositionally biased region" description="Basic and acidic residues" evidence="1">
    <location>
        <begin position="724"/>
        <end position="736"/>
    </location>
</feature>
<dbReference type="InterPro" id="IPR026074">
    <property type="entry name" value="MAP1"/>
</dbReference>
<dbReference type="GO" id="GO:0003779">
    <property type="term" value="F:actin binding"/>
    <property type="evidence" value="ECO:0007669"/>
    <property type="project" value="TreeGrafter"/>
</dbReference>
<dbReference type="Pfam" id="PF23415">
    <property type="entry name" value="MAPB1_N"/>
    <property type="match status" value="1"/>
</dbReference>
<reference evidence="4 5" key="1">
    <citation type="submission" date="2015-08" db="EMBL/GenBank/DDBJ databases">
        <title>The genome of the Asian arowana (Scleropages formosus).</title>
        <authorList>
            <person name="Tan M.H."/>
            <person name="Gan H.M."/>
            <person name="Croft L.J."/>
            <person name="Austin C.M."/>
        </authorList>
    </citation>
    <scope>NUCLEOTIDE SEQUENCE [LARGE SCALE GENOMIC DNA]</scope>
    <source>
        <strain evidence="4">Aro1</strain>
    </source>
</reference>
<feature type="region of interest" description="Disordered" evidence="1">
    <location>
        <begin position="45"/>
        <end position="79"/>
    </location>
</feature>
<feature type="compositionally biased region" description="Pro residues" evidence="1">
    <location>
        <begin position="1229"/>
        <end position="1243"/>
    </location>
</feature>
<dbReference type="GO" id="GO:0043025">
    <property type="term" value="C:neuronal cell body"/>
    <property type="evidence" value="ECO:0007669"/>
    <property type="project" value="TreeGrafter"/>
</dbReference>
<proteinExistence type="predicted"/>
<dbReference type="Pfam" id="PF25281">
    <property type="entry name" value="MBL_MAP1B"/>
    <property type="match status" value="1"/>
</dbReference>
<evidence type="ECO:0000259" key="3">
    <source>
        <dbReference type="Pfam" id="PF25281"/>
    </source>
</evidence>
<feature type="compositionally biased region" description="Polar residues" evidence="1">
    <location>
        <begin position="1148"/>
        <end position="1176"/>
    </location>
</feature>
<feature type="compositionally biased region" description="Basic and acidic residues" evidence="1">
    <location>
        <begin position="593"/>
        <end position="703"/>
    </location>
</feature>
<dbReference type="Proteomes" id="UP000034805">
    <property type="component" value="Unassembled WGS sequence"/>
</dbReference>
<dbReference type="GO" id="GO:0030425">
    <property type="term" value="C:dendrite"/>
    <property type="evidence" value="ECO:0007669"/>
    <property type="project" value="TreeGrafter"/>
</dbReference>
<dbReference type="GO" id="GO:0008017">
    <property type="term" value="F:microtubule binding"/>
    <property type="evidence" value="ECO:0007669"/>
    <property type="project" value="InterPro"/>
</dbReference>
<feature type="domain" description="Microtubule-associated protein 1A/B/S-like MBL-like" evidence="3">
    <location>
        <begin position="264"/>
        <end position="537"/>
    </location>
</feature>
<feature type="compositionally biased region" description="Basic and acidic residues" evidence="1">
    <location>
        <begin position="544"/>
        <end position="584"/>
    </location>
</feature>
<dbReference type="GO" id="GO:0000226">
    <property type="term" value="P:microtubule cytoskeleton organization"/>
    <property type="evidence" value="ECO:0007669"/>
    <property type="project" value="InterPro"/>
</dbReference>
<comment type="caution">
    <text evidence="4">The sequence shown here is derived from an EMBL/GenBank/DDBJ whole genome shotgun (WGS) entry which is preliminary data.</text>
</comment>
<feature type="region of interest" description="Disordered" evidence="1">
    <location>
        <begin position="845"/>
        <end position="872"/>
    </location>
</feature>
<feature type="domain" description="Microtubule-associated protein 1B/S N-terminal" evidence="2">
    <location>
        <begin position="85"/>
        <end position="257"/>
    </location>
</feature>
<sequence>MHGSWFDSAGVEGWGKAGKATVVSVYGLGGVTVNRSLARQHGAQRWRGHTLDGMPVHPKRDSNPQAHQRAGPSQTRCATVPPHHPIQESIRSWDVDLAACNLDEQLKLFVSRHSASFSEELKGLRTLQNSGDVLETQVVVNPSQVCVCTEHKLLVLTGQCVEETGDLVLQTGCFSLQDFIQIFTDEEVSMATPIGELLSSADPSQKASLTLCCPNSGGWKNSILEKHNLQDFIEIKTNPPSVLPAMEGLQEFTEYLSVSLEPMSSFDLLEPPSTVGFLKLSRPCCYIFPGGRGDSAFFAVNGFNVLVNGGSDLRSCFWKLVRHLDRVDSMLLTHIGVDNLPGINSLLQRKVAEIEEDQSAGSQSNEEWMKRLISPEIGVVFLNAPERLKTLIGDPKVLRSCDQVSLTLKNLERLSITSEPLYRSNGSNLEPIILFQKMGVGCLELYVLNPVKGSKDHEALMQNWPGKVSSTKGSDFPLPCLISICALLVWHPASPHEKIIRVLFPGCTPQDRILEGLEKLKHLDFLKHPVVNLKDLETCKYDKQPKRAESRESLKSATKDSRPGTANLKEKLGRGDVKKQDPKGKTKVTNDPASKEGKESEDKPKVKETDIKPKFPKVEKLLTKKDSLKEDKKDVKKKEEKPTTAICKKEENGEKKKEQTKKESLAAKSKKETKTDPKKEIKKEIKPEERKPQMKTQNKEAKKLPGGSSAAVDSKRPSVKNGAVKKESIIPKREVVNKGTKLSANKKDKESQKAPSPFDGDADRSKMSTPEDMTAEFEKLRQEIAQEGMSGKTKDDTDEGIVPVERESVVQVASESSEGCPELNGATLKEQSKILDSPEQFRSMETLSNPNKAMGPPSPLAKTPKSDRSVNFDLTPTEYRLLEGALKENLIRNGQEDACASSDEKTLELVSPPGSGPNSAGHTPFHQSPEEDALGSGEDSSLGKMCSLGFEDGQPVGSCRNSESGCYKKNHENNSSSSQEKHSSFLSLSPFKDVIPDISPTITTPSLPAEVGSPHSTEVDESLSVSFEQVLPPVSESPKEEFCDRPYSNGHFDLDSKVGMSLPLRTSHNMRPPGDGSDGRFPGPQGFPAEVPPHDVDLCLVSPCEFKHPKSPENQQHPLSPGLANPSPHDLSDDSDLSQELAKPLAQSCISSNRHSPQGQDTPPTSASESLPTASDSDVPPGTEDCPSITADCGLDSDEDSSGIFLPHQAHDRPSSCSSHRGTQLSSQDPPPAPMKDLPPLPQQPGACMADPEADTQGKNGKNVATKSKKPTGVVQRISSVNSFGQNSKTKTATLGVSTGTLKASSNFDARPPSRNTSTGSKTGTAKSVAAVKVGAVSDTPVYLDLAYLPSGCAVATVDVEFFRRLRSSCYVVSGDDTLKETIMRPILDSLLEGKTGWPSVQVTLIPTFDSLAMHEWYQETHERQRELAITVLGSNSTVAMQEETFPACKVEF</sequence>
<dbReference type="PANTHER" id="PTHR13843:SF11">
    <property type="entry name" value="MICROTUBULE-ASSOCIATED PROTEIN 1S"/>
    <property type="match status" value="1"/>
</dbReference>
<dbReference type="InterPro" id="IPR057480">
    <property type="entry name" value="MAP1A/B/S-like_MBL"/>
</dbReference>
<feature type="compositionally biased region" description="Polar residues" evidence="1">
    <location>
        <begin position="63"/>
        <end position="77"/>
    </location>
</feature>
<feature type="region of interest" description="Disordered" evidence="1">
    <location>
        <begin position="1063"/>
        <end position="1274"/>
    </location>
</feature>
<dbReference type="STRING" id="113540.ENSSFOP00015034669"/>
<organism evidence="4 5">
    <name type="scientific">Scleropages formosus</name>
    <name type="common">Asian bonytongue</name>
    <name type="synonym">Osteoglossum formosum</name>
    <dbReference type="NCBI Taxonomy" id="113540"/>
    <lineage>
        <taxon>Eukaryota</taxon>
        <taxon>Metazoa</taxon>
        <taxon>Chordata</taxon>
        <taxon>Craniata</taxon>
        <taxon>Vertebrata</taxon>
        <taxon>Euteleostomi</taxon>
        <taxon>Actinopterygii</taxon>
        <taxon>Neopterygii</taxon>
        <taxon>Teleostei</taxon>
        <taxon>Osteoglossocephala</taxon>
        <taxon>Osteoglossomorpha</taxon>
        <taxon>Osteoglossiformes</taxon>
        <taxon>Osteoglossidae</taxon>
        <taxon>Scleropages</taxon>
    </lineage>
</organism>
<evidence type="ECO:0000256" key="1">
    <source>
        <dbReference type="SAM" id="MobiDB-lite"/>
    </source>
</evidence>